<dbReference type="GO" id="GO:0009288">
    <property type="term" value="C:bacterial-type flagellum"/>
    <property type="evidence" value="ECO:0007669"/>
    <property type="project" value="UniProtKB-SubCell"/>
</dbReference>
<accession>A0A0F9HYF3</accession>
<dbReference type="Pfam" id="PF07196">
    <property type="entry name" value="Flagellin_IN"/>
    <property type="match status" value="1"/>
</dbReference>
<dbReference type="AlphaFoldDB" id="A0A0F9HYF3"/>
<proteinExistence type="predicted"/>
<name>A0A0F9HYF3_9ZZZZ</name>
<reference evidence="3" key="1">
    <citation type="journal article" date="2015" name="Nature">
        <title>Complex archaea that bridge the gap between prokaryotes and eukaryotes.</title>
        <authorList>
            <person name="Spang A."/>
            <person name="Saw J.H."/>
            <person name="Jorgensen S.L."/>
            <person name="Zaremba-Niedzwiedzka K."/>
            <person name="Martijn J."/>
            <person name="Lind A.E."/>
            <person name="van Eijk R."/>
            <person name="Schleper C."/>
            <person name="Guy L."/>
            <person name="Ettema T.J."/>
        </authorList>
    </citation>
    <scope>NUCLEOTIDE SEQUENCE</scope>
</reference>
<comment type="caution">
    <text evidence="3">The sequence shown here is derived from an EMBL/GenBank/DDBJ whole genome shotgun (WGS) entry which is preliminary data.</text>
</comment>
<comment type="subcellular location">
    <subcellularLocation>
        <location evidence="1">Bacterial flagellum</location>
    </subcellularLocation>
</comment>
<dbReference type="InterPro" id="IPR010810">
    <property type="entry name" value="Flagellin_hook_IN_motif"/>
</dbReference>
<evidence type="ECO:0000256" key="2">
    <source>
        <dbReference type="ARBA" id="ARBA00023143"/>
    </source>
</evidence>
<protein>
    <submittedName>
        <fullName evidence="3">Uncharacterized protein</fullName>
    </submittedName>
</protein>
<sequence length="139" mass="14840">MPFTPSQEHIDYSSVTEESFVVHDSGVGIGSLLFEEADYNKTILAENVAFLSTATRTATIDVDGAGAPQPVSLDTVNGVTTYQDLVDEINADTTGLIASIVNGQIRVTSDTPEIGTIDIVDVSLFTNSTGFVKHKIKNF</sequence>
<gene>
    <name evidence="3" type="ORF">LCGC14_1648340</name>
</gene>
<organism evidence="3">
    <name type="scientific">marine sediment metagenome</name>
    <dbReference type="NCBI Taxonomy" id="412755"/>
    <lineage>
        <taxon>unclassified sequences</taxon>
        <taxon>metagenomes</taxon>
        <taxon>ecological metagenomes</taxon>
    </lineage>
</organism>
<dbReference type="EMBL" id="LAZR01013828">
    <property type="protein sequence ID" value="KKM20157.1"/>
    <property type="molecule type" value="Genomic_DNA"/>
</dbReference>
<keyword evidence="2" id="KW-0975">Bacterial flagellum</keyword>
<evidence type="ECO:0000256" key="1">
    <source>
        <dbReference type="ARBA" id="ARBA00004365"/>
    </source>
</evidence>
<evidence type="ECO:0000313" key="3">
    <source>
        <dbReference type="EMBL" id="KKM20157.1"/>
    </source>
</evidence>